<feature type="region of interest" description="Disordered" evidence="6">
    <location>
        <begin position="1"/>
        <end position="69"/>
    </location>
</feature>
<dbReference type="SUPFAM" id="SSF103473">
    <property type="entry name" value="MFS general substrate transporter"/>
    <property type="match status" value="1"/>
</dbReference>
<dbReference type="Gene3D" id="1.20.1250.20">
    <property type="entry name" value="MFS general substrate transporter like domains"/>
    <property type="match status" value="2"/>
</dbReference>
<feature type="transmembrane region" description="Helical" evidence="7">
    <location>
        <begin position="463"/>
        <end position="480"/>
    </location>
</feature>
<feature type="transmembrane region" description="Helical" evidence="7">
    <location>
        <begin position="422"/>
        <end position="443"/>
    </location>
</feature>
<dbReference type="STRING" id="1684307.A0A316UDK5"/>
<evidence type="ECO:0000256" key="7">
    <source>
        <dbReference type="SAM" id="Phobius"/>
    </source>
</evidence>
<keyword evidence="4 7" id="KW-1133">Transmembrane helix</keyword>
<evidence type="ECO:0000256" key="4">
    <source>
        <dbReference type="ARBA" id="ARBA00022989"/>
    </source>
</evidence>
<dbReference type="GeneID" id="37013529"/>
<dbReference type="GO" id="GO:0016020">
    <property type="term" value="C:membrane"/>
    <property type="evidence" value="ECO:0007669"/>
    <property type="project" value="UniProtKB-SubCell"/>
</dbReference>
<feature type="compositionally biased region" description="Basic and acidic residues" evidence="6">
    <location>
        <begin position="49"/>
        <end position="64"/>
    </location>
</feature>
<feature type="transmembrane region" description="Helical" evidence="7">
    <location>
        <begin position="173"/>
        <end position="196"/>
    </location>
</feature>
<feature type="transmembrane region" description="Helical" evidence="7">
    <location>
        <begin position="118"/>
        <end position="135"/>
    </location>
</feature>
<proteinExistence type="predicted"/>
<keyword evidence="3 7" id="KW-0812">Transmembrane</keyword>
<feature type="compositionally biased region" description="Polar residues" evidence="6">
    <location>
        <begin position="24"/>
        <end position="35"/>
    </location>
</feature>
<feature type="non-terminal residue" evidence="8">
    <location>
        <position position="503"/>
    </location>
</feature>
<keyword evidence="9" id="KW-1185">Reference proteome</keyword>
<feature type="transmembrane region" description="Helical" evidence="7">
    <location>
        <begin position="298"/>
        <end position="320"/>
    </location>
</feature>
<dbReference type="AlphaFoldDB" id="A0A316UDK5"/>
<feature type="transmembrane region" description="Helical" evidence="7">
    <location>
        <begin position="147"/>
        <end position="167"/>
    </location>
</feature>
<evidence type="ECO:0000256" key="5">
    <source>
        <dbReference type="ARBA" id="ARBA00023136"/>
    </source>
</evidence>
<feature type="transmembrane region" description="Helical" evidence="7">
    <location>
        <begin position="208"/>
        <end position="227"/>
    </location>
</feature>
<protein>
    <submittedName>
        <fullName evidence="8">MFS general substrate transporter</fullName>
    </submittedName>
</protein>
<feature type="transmembrane region" description="Helical" evidence="7">
    <location>
        <begin position="390"/>
        <end position="410"/>
    </location>
</feature>
<dbReference type="EMBL" id="KZ819322">
    <property type="protein sequence ID" value="PWN23337.1"/>
    <property type="molecule type" value="Genomic_DNA"/>
</dbReference>
<dbReference type="GO" id="GO:0022857">
    <property type="term" value="F:transmembrane transporter activity"/>
    <property type="evidence" value="ECO:0007669"/>
    <property type="project" value="InterPro"/>
</dbReference>
<comment type="subcellular location">
    <subcellularLocation>
        <location evidence="1">Membrane</location>
        <topology evidence="1">Multi-pass membrane protein</topology>
    </subcellularLocation>
</comment>
<accession>A0A316UDK5</accession>
<evidence type="ECO:0000256" key="2">
    <source>
        <dbReference type="ARBA" id="ARBA00022448"/>
    </source>
</evidence>
<dbReference type="RefSeq" id="XP_025350497.1">
    <property type="nucleotide sequence ID" value="XM_025491795.1"/>
</dbReference>
<keyword evidence="2" id="KW-0813">Transport</keyword>
<dbReference type="Proteomes" id="UP000245942">
    <property type="component" value="Unassembled WGS sequence"/>
</dbReference>
<evidence type="ECO:0000256" key="1">
    <source>
        <dbReference type="ARBA" id="ARBA00004141"/>
    </source>
</evidence>
<evidence type="ECO:0000256" key="6">
    <source>
        <dbReference type="SAM" id="MobiDB-lite"/>
    </source>
</evidence>
<feature type="transmembrane region" description="Helical" evidence="7">
    <location>
        <begin position="84"/>
        <end position="106"/>
    </location>
</feature>
<dbReference type="Pfam" id="PF07690">
    <property type="entry name" value="MFS_1"/>
    <property type="match status" value="1"/>
</dbReference>
<dbReference type="PANTHER" id="PTHR43791">
    <property type="entry name" value="PERMEASE-RELATED"/>
    <property type="match status" value="1"/>
</dbReference>
<dbReference type="OrthoDB" id="2962993at2759"/>
<dbReference type="InterPro" id="IPR011701">
    <property type="entry name" value="MFS"/>
</dbReference>
<dbReference type="PANTHER" id="PTHR43791:SF22">
    <property type="entry name" value="TRANSPORTER, PUTATIVE (AFU_ORTHOLOGUE AFUA_6G11320)-RELATED"/>
    <property type="match status" value="1"/>
</dbReference>
<evidence type="ECO:0000313" key="9">
    <source>
        <dbReference type="Proteomes" id="UP000245942"/>
    </source>
</evidence>
<keyword evidence="5 7" id="KW-0472">Membrane</keyword>
<sequence length="503" mass="54904">MSADRTLAPALPVPSRDKAARVDSISSGSYQEQIHSASRETSSESPEPSDEKAAAAAHHGREGVDPNPVYTAEEERRLVRKIDLLLLPSLSILYLLSFLSIGAAKIDGMATDLHLGTQYPTALTLFFVGYVLFEIPGNWGLKLTKPAFWMPMTTVCFGVVSLTQGLVHNTSGLLAVRFFLGVCEASLFPGTVFIFSQWYLRKERVVRVSFFFSAAAAAGAFGGILAYVIGGIFIIEGLLTIVIAGITFFTIPHYPYKTNWFNPRELSILHHRLRQDSDALEEEGFNWSGAKQAFKDPLVYGFCFLFHGVSFALYTISLFAPSIILGMGYTSWQAQLLTTPPYVFSFLVTMLVAWTAKRTGIRAPYILGSILVAILGYIVLITSPTVGGQYTALFLIVGGVYPADALLLAWPSENIAGATKRNTALAMVISIGNVGAIIGTQLYREPLGGLSNAGYHVSEGLTILWLCIGLSACSFLWWRMSRANAYRKRILDGQAEGSEGFRS</sequence>
<evidence type="ECO:0000313" key="8">
    <source>
        <dbReference type="EMBL" id="PWN23337.1"/>
    </source>
</evidence>
<feature type="transmembrane region" description="Helical" evidence="7">
    <location>
        <begin position="233"/>
        <end position="254"/>
    </location>
</feature>
<evidence type="ECO:0000256" key="3">
    <source>
        <dbReference type="ARBA" id="ARBA00022692"/>
    </source>
</evidence>
<dbReference type="InterPro" id="IPR036259">
    <property type="entry name" value="MFS_trans_sf"/>
</dbReference>
<reference evidence="8 9" key="1">
    <citation type="journal article" date="2018" name="Mol. Biol. Evol.">
        <title>Broad Genomic Sampling Reveals a Smut Pathogenic Ancestry of the Fungal Clade Ustilaginomycotina.</title>
        <authorList>
            <person name="Kijpornyongpan T."/>
            <person name="Mondo S.J."/>
            <person name="Barry K."/>
            <person name="Sandor L."/>
            <person name="Lee J."/>
            <person name="Lipzen A."/>
            <person name="Pangilinan J."/>
            <person name="LaButti K."/>
            <person name="Hainaut M."/>
            <person name="Henrissat B."/>
            <person name="Grigoriev I.V."/>
            <person name="Spatafora J.W."/>
            <person name="Aime M.C."/>
        </authorList>
    </citation>
    <scope>NUCLEOTIDE SEQUENCE [LARGE SCALE GENOMIC DNA]</scope>
    <source>
        <strain evidence="8 9">MCA 4718</strain>
    </source>
</reference>
<organism evidence="8 9">
    <name type="scientific">Pseudomicrostroma glucosiphilum</name>
    <dbReference type="NCBI Taxonomy" id="1684307"/>
    <lineage>
        <taxon>Eukaryota</taxon>
        <taxon>Fungi</taxon>
        <taxon>Dikarya</taxon>
        <taxon>Basidiomycota</taxon>
        <taxon>Ustilaginomycotina</taxon>
        <taxon>Exobasidiomycetes</taxon>
        <taxon>Microstromatales</taxon>
        <taxon>Microstromatales incertae sedis</taxon>
        <taxon>Pseudomicrostroma</taxon>
    </lineage>
</organism>
<feature type="transmembrane region" description="Helical" evidence="7">
    <location>
        <begin position="365"/>
        <end position="384"/>
    </location>
</feature>
<feature type="transmembrane region" description="Helical" evidence="7">
    <location>
        <begin position="332"/>
        <end position="353"/>
    </location>
</feature>
<name>A0A316UDK5_9BASI</name>
<gene>
    <name evidence="8" type="ORF">BCV69DRAFT_280944</name>
</gene>